<accession>A0AAV5UH77</accession>
<feature type="region of interest" description="Disordered" evidence="1">
    <location>
        <begin position="1"/>
        <end position="48"/>
    </location>
</feature>
<sequence length="137" mass="16002">MDRSRPNSEYAAIWHQTTEMTEESTATEIPRNADRLKESTESYNNDEEMAKEFRLTGVPEVAISEYLDVGLMSPPVNEEKLVRFNNWNTKWQPIIAKLQADRQAKNQKQMEDSSNRFPVRRAKFSNKFSNSPEMKLE</sequence>
<feature type="compositionally biased region" description="Basic and acidic residues" evidence="1">
    <location>
        <begin position="100"/>
        <end position="114"/>
    </location>
</feature>
<feature type="compositionally biased region" description="Low complexity" evidence="1">
    <location>
        <begin position="17"/>
        <end position="28"/>
    </location>
</feature>
<evidence type="ECO:0000313" key="3">
    <source>
        <dbReference type="Proteomes" id="UP001432027"/>
    </source>
</evidence>
<reference evidence="2" key="1">
    <citation type="submission" date="2023-10" db="EMBL/GenBank/DDBJ databases">
        <title>Genome assembly of Pristionchus species.</title>
        <authorList>
            <person name="Yoshida K."/>
            <person name="Sommer R.J."/>
        </authorList>
    </citation>
    <scope>NUCLEOTIDE SEQUENCE</scope>
    <source>
        <strain evidence="2">RS0144</strain>
    </source>
</reference>
<dbReference type="AlphaFoldDB" id="A0AAV5UH77"/>
<gene>
    <name evidence="2" type="ORF">PENTCL1PPCAC_28116</name>
</gene>
<protein>
    <submittedName>
        <fullName evidence="2">Uncharacterized protein</fullName>
    </submittedName>
</protein>
<feature type="compositionally biased region" description="Polar residues" evidence="1">
    <location>
        <begin position="126"/>
        <end position="137"/>
    </location>
</feature>
<evidence type="ECO:0000256" key="1">
    <source>
        <dbReference type="SAM" id="MobiDB-lite"/>
    </source>
</evidence>
<evidence type="ECO:0000313" key="2">
    <source>
        <dbReference type="EMBL" id="GMT05942.1"/>
    </source>
</evidence>
<organism evidence="2 3">
    <name type="scientific">Pristionchus entomophagus</name>
    <dbReference type="NCBI Taxonomy" id="358040"/>
    <lineage>
        <taxon>Eukaryota</taxon>
        <taxon>Metazoa</taxon>
        <taxon>Ecdysozoa</taxon>
        <taxon>Nematoda</taxon>
        <taxon>Chromadorea</taxon>
        <taxon>Rhabditida</taxon>
        <taxon>Rhabditina</taxon>
        <taxon>Diplogasteromorpha</taxon>
        <taxon>Diplogasteroidea</taxon>
        <taxon>Neodiplogasteridae</taxon>
        <taxon>Pristionchus</taxon>
    </lineage>
</organism>
<name>A0AAV5UH77_9BILA</name>
<feature type="compositionally biased region" description="Basic and acidic residues" evidence="1">
    <location>
        <begin position="31"/>
        <end position="40"/>
    </location>
</feature>
<feature type="region of interest" description="Disordered" evidence="1">
    <location>
        <begin position="100"/>
        <end position="137"/>
    </location>
</feature>
<comment type="caution">
    <text evidence="2">The sequence shown here is derived from an EMBL/GenBank/DDBJ whole genome shotgun (WGS) entry which is preliminary data.</text>
</comment>
<dbReference type="EMBL" id="BTSX01000006">
    <property type="protein sequence ID" value="GMT05942.1"/>
    <property type="molecule type" value="Genomic_DNA"/>
</dbReference>
<dbReference type="Proteomes" id="UP001432027">
    <property type="component" value="Unassembled WGS sequence"/>
</dbReference>
<proteinExistence type="predicted"/>
<keyword evidence="3" id="KW-1185">Reference proteome</keyword>